<proteinExistence type="inferred from homology"/>
<feature type="signal peptide" evidence="3">
    <location>
        <begin position="1"/>
        <end position="27"/>
    </location>
</feature>
<accession>A0A2A2G9Q4</accession>
<name>A0A2A2G9Q4_9BACT</name>
<gene>
    <name evidence="6" type="ORF">CK503_11340</name>
</gene>
<dbReference type="Gene3D" id="2.40.50.100">
    <property type="match status" value="1"/>
</dbReference>
<feature type="region of interest" description="Disordered" evidence="2">
    <location>
        <begin position="385"/>
        <end position="414"/>
    </location>
</feature>
<dbReference type="PANTHER" id="PTHR30469">
    <property type="entry name" value="MULTIDRUG RESISTANCE PROTEIN MDTA"/>
    <property type="match status" value="1"/>
</dbReference>
<dbReference type="InterPro" id="IPR006143">
    <property type="entry name" value="RND_pump_MFP"/>
</dbReference>
<dbReference type="AlphaFoldDB" id="A0A2A2G9Q4"/>
<evidence type="ECO:0000259" key="4">
    <source>
        <dbReference type="Pfam" id="PF25967"/>
    </source>
</evidence>
<dbReference type="Gene3D" id="2.40.30.170">
    <property type="match status" value="1"/>
</dbReference>
<dbReference type="InterPro" id="IPR058627">
    <property type="entry name" value="MdtA-like_C"/>
</dbReference>
<dbReference type="OrthoDB" id="9784685at2"/>
<comment type="similarity">
    <text evidence="1">Belongs to the membrane fusion protein (MFP) (TC 8.A.1) family.</text>
</comment>
<dbReference type="InterPro" id="IPR058647">
    <property type="entry name" value="BSH_CzcB-like"/>
</dbReference>
<comment type="caution">
    <text evidence="6">The sequence shown here is derived from an EMBL/GenBank/DDBJ whole genome shotgun (WGS) entry which is preliminary data.</text>
</comment>
<dbReference type="NCBIfam" id="TIGR01730">
    <property type="entry name" value="RND_mfp"/>
    <property type="match status" value="1"/>
</dbReference>
<dbReference type="Gene3D" id="1.10.287.470">
    <property type="entry name" value="Helix hairpin bin"/>
    <property type="match status" value="1"/>
</dbReference>
<dbReference type="SUPFAM" id="SSF111369">
    <property type="entry name" value="HlyD-like secretion proteins"/>
    <property type="match status" value="1"/>
</dbReference>
<evidence type="ECO:0000256" key="1">
    <source>
        <dbReference type="ARBA" id="ARBA00009477"/>
    </source>
</evidence>
<dbReference type="GO" id="GO:0015562">
    <property type="term" value="F:efflux transmembrane transporter activity"/>
    <property type="evidence" value="ECO:0007669"/>
    <property type="project" value="TreeGrafter"/>
</dbReference>
<feature type="domain" description="CzcB-like barrel-sandwich hybrid" evidence="5">
    <location>
        <begin position="73"/>
        <end position="214"/>
    </location>
</feature>
<reference evidence="6 7" key="1">
    <citation type="submission" date="2017-08" db="EMBL/GenBank/DDBJ databases">
        <title>Aliifodinibius alkalisoli sp. nov., isolated from saline alkaline soil.</title>
        <authorList>
            <person name="Liu D."/>
            <person name="Zhang G."/>
        </authorList>
    </citation>
    <scope>NUCLEOTIDE SEQUENCE [LARGE SCALE GENOMIC DNA]</scope>
    <source>
        <strain evidence="6 7">WN023</strain>
    </source>
</reference>
<dbReference type="Pfam" id="PF25973">
    <property type="entry name" value="BSH_CzcB"/>
    <property type="match status" value="1"/>
</dbReference>
<evidence type="ECO:0000259" key="5">
    <source>
        <dbReference type="Pfam" id="PF25973"/>
    </source>
</evidence>
<feature type="domain" description="Multidrug resistance protein MdtA-like C-terminal permuted SH3" evidence="4">
    <location>
        <begin position="339"/>
        <end position="370"/>
    </location>
</feature>
<sequence length="414" mass="45799">MLKKIIQVKKLSYCFAVISLVVLQACSDSNSPPANFNNPGKQQQRTSVETVTAETKSISDQIKSFGNIKAEEIVNITPQVSNRITHIYADLGDTVRQGDVLAKIYDTPFRDQFEQAKSQLEQSRSAYVRDSLQFNRQKKLYEQELISSSEFDEAHATFQNSKAQYESSRANLTQSRENLNNTEITSPVYGVVLSKEVSVGDVAATGQTAFEIANLTGYQTRIYLPAEEWRKVKVGQQVNFRLSNESDISGRGRVSRISPRLDPTTGLGEVVISLTEKSSLIAQGVLVESTINVETHENAVVVPRSTLVENVQTFIEPESNSIQLQRSYSVFLVEGDSLALQRELELGIEQGDQVEILEGIEAGDEVVITGQRSLGDSTKVRIANQQNFNEPSRIPIENSAPDSTAQSADLESDE</sequence>
<dbReference type="Pfam" id="PF25967">
    <property type="entry name" value="RND-MFP_C"/>
    <property type="match status" value="1"/>
</dbReference>
<evidence type="ECO:0000313" key="6">
    <source>
        <dbReference type="EMBL" id="PAU93734.1"/>
    </source>
</evidence>
<keyword evidence="7" id="KW-1185">Reference proteome</keyword>
<keyword evidence="3" id="KW-0732">Signal</keyword>
<dbReference type="EMBL" id="NSKE01000007">
    <property type="protein sequence ID" value="PAU93734.1"/>
    <property type="molecule type" value="Genomic_DNA"/>
</dbReference>
<dbReference type="Gene3D" id="2.40.420.20">
    <property type="match status" value="1"/>
</dbReference>
<feature type="chain" id="PRO_5013399129" evidence="3">
    <location>
        <begin position="28"/>
        <end position="414"/>
    </location>
</feature>
<organism evidence="6 7">
    <name type="scientific">Fodinibius salipaludis</name>
    <dbReference type="NCBI Taxonomy" id="2032627"/>
    <lineage>
        <taxon>Bacteria</taxon>
        <taxon>Pseudomonadati</taxon>
        <taxon>Balneolota</taxon>
        <taxon>Balneolia</taxon>
        <taxon>Balneolales</taxon>
        <taxon>Balneolaceae</taxon>
        <taxon>Fodinibius</taxon>
    </lineage>
</organism>
<evidence type="ECO:0000256" key="2">
    <source>
        <dbReference type="SAM" id="MobiDB-lite"/>
    </source>
</evidence>
<dbReference type="GO" id="GO:1990281">
    <property type="term" value="C:efflux pump complex"/>
    <property type="evidence" value="ECO:0007669"/>
    <property type="project" value="TreeGrafter"/>
</dbReference>
<feature type="compositionally biased region" description="Polar residues" evidence="2">
    <location>
        <begin position="400"/>
        <end position="414"/>
    </location>
</feature>
<evidence type="ECO:0000256" key="3">
    <source>
        <dbReference type="SAM" id="SignalP"/>
    </source>
</evidence>
<protein>
    <submittedName>
        <fullName evidence="6">Efflux transporter periplasmic adaptor subunit</fullName>
    </submittedName>
</protein>
<dbReference type="PROSITE" id="PS51257">
    <property type="entry name" value="PROKAR_LIPOPROTEIN"/>
    <property type="match status" value="1"/>
</dbReference>
<evidence type="ECO:0000313" key="7">
    <source>
        <dbReference type="Proteomes" id="UP000218831"/>
    </source>
</evidence>
<dbReference type="Proteomes" id="UP000218831">
    <property type="component" value="Unassembled WGS sequence"/>
</dbReference>